<name>A0A1S7TUU9_9HYPH</name>
<organism evidence="1 2">
    <name type="scientific">Agrobacterium deltaense NCPPB 1641</name>
    <dbReference type="NCBI Taxonomy" id="1183425"/>
    <lineage>
        <taxon>Bacteria</taxon>
        <taxon>Pseudomonadati</taxon>
        <taxon>Pseudomonadota</taxon>
        <taxon>Alphaproteobacteria</taxon>
        <taxon>Hyphomicrobiales</taxon>
        <taxon>Rhizobiaceae</taxon>
        <taxon>Rhizobium/Agrobacterium group</taxon>
        <taxon>Agrobacterium</taxon>
    </lineage>
</organism>
<protein>
    <recommendedName>
        <fullName evidence="3">DUF3396 domain-containing protein</fullName>
    </recommendedName>
</protein>
<sequence>MNLNELIAAMANFEERGELEKLDEIGLPPGNAIQWLFGLTSGFYFADGETRRTRQAMLNLALRYYDLVEGNTNLLSFNERVRRIASREDVAQNLSQDEYFDEGKIASFYVRHMPKQALRSTDPVHDYFTVLLPSAGYRGGNGRLMYQTRLSELSRDPTGVVRFFVDACRGLRVFYAVSGMSLFFYSYATGATEKAYPLFRRFPGLLYEDGSNFTLEILHRTDVIRDVNWLTAINDELLERVGGIEKARETLGDEVILHPYEGGVVFQAGERPVLGDLNKGRVPAAYRAVNDFLKPLRYENWDYPYLRAPYDVDEMEYTQWWTHRFDDVER</sequence>
<dbReference type="AlphaFoldDB" id="A0A1S7TUU9"/>
<keyword evidence="2" id="KW-1185">Reference proteome</keyword>
<dbReference type="EMBL" id="FCNP01000033">
    <property type="protein sequence ID" value="CVI58343.1"/>
    <property type="molecule type" value="Genomic_DNA"/>
</dbReference>
<comment type="caution">
    <text evidence="1">The sequence shown here is derived from an EMBL/GenBank/DDBJ whole genome shotgun (WGS) entry which is preliminary data.</text>
</comment>
<reference evidence="1" key="1">
    <citation type="submission" date="2016-01" db="EMBL/GenBank/DDBJ databases">
        <authorList>
            <person name="Regsiter A."/>
            <person name="william w."/>
        </authorList>
    </citation>
    <scope>NUCLEOTIDE SEQUENCE</scope>
    <source>
        <strain evidence="1">NCPPB 1641</strain>
    </source>
</reference>
<dbReference type="Pfam" id="PF11876">
    <property type="entry name" value="TsiV"/>
    <property type="match status" value="1"/>
</dbReference>
<dbReference type="RefSeq" id="WP_080853970.1">
    <property type="nucleotide sequence ID" value="NZ_LT009776.1"/>
</dbReference>
<gene>
    <name evidence="1" type="ORF">AGR7A_Lc120054</name>
</gene>
<dbReference type="Proteomes" id="UP000192140">
    <property type="component" value="Unassembled WGS sequence"/>
</dbReference>
<evidence type="ECO:0000313" key="2">
    <source>
        <dbReference type="Proteomes" id="UP000192140"/>
    </source>
</evidence>
<evidence type="ECO:0000313" key="1">
    <source>
        <dbReference type="EMBL" id="CVI58343.1"/>
    </source>
</evidence>
<accession>A0A1S7TUU9</accession>
<dbReference type="InterPro" id="IPR021815">
    <property type="entry name" value="TsiV"/>
</dbReference>
<proteinExistence type="predicted"/>
<evidence type="ECO:0008006" key="3">
    <source>
        <dbReference type="Google" id="ProtNLM"/>
    </source>
</evidence>